<protein>
    <recommendedName>
        <fullName evidence="2">Cell division coordinator CpoB</fullName>
    </recommendedName>
</protein>
<name>A0A9D7II56_9RHOO</name>
<reference evidence="6" key="1">
    <citation type="submission" date="2020-10" db="EMBL/GenBank/DDBJ databases">
        <title>Connecting structure to function with the recovery of over 1000 high-quality activated sludge metagenome-assembled genomes encoding full-length rRNA genes using long-read sequencing.</title>
        <authorList>
            <person name="Singleton C.M."/>
            <person name="Petriglieri F."/>
            <person name="Kristensen J.M."/>
            <person name="Kirkegaard R.H."/>
            <person name="Michaelsen T.Y."/>
            <person name="Andersen M.H."/>
            <person name="Karst S.M."/>
            <person name="Dueholm M.S."/>
            <person name="Nielsen P.H."/>
            <person name="Albertsen M."/>
        </authorList>
    </citation>
    <scope>NUCLEOTIDE SEQUENCE</scope>
    <source>
        <strain evidence="6">EsbW_18-Q3-R4-48_MAXAC.044</strain>
    </source>
</reference>
<gene>
    <name evidence="6" type="primary">ybgF</name>
    <name evidence="2" type="synonym">cpoB</name>
    <name evidence="6" type="ORF">IPJ48_21735</name>
</gene>
<proteinExistence type="inferred from homology"/>
<dbReference type="Pfam" id="PF13525">
    <property type="entry name" value="YfiO"/>
    <property type="match status" value="1"/>
</dbReference>
<keyword evidence="2" id="KW-0131">Cell cycle</keyword>
<dbReference type="HAMAP" id="MF_02066">
    <property type="entry name" value="CpoB"/>
    <property type="match status" value="1"/>
</dbReference>
<evidence type="ECO:0000256" key="2">
    <source>
        <dbReference type="HAMAP-Rule" id="MF_02066"/>
    </source>
</evidence>
<keyword evidence="2" id="KW-0175">Coiled coil</keyword>
<keyword evidence="2" id="KW-0574">Periplasm</keyword>
<feature type="domain" description="YbgF trimerisation" evidence="5">
    <location>
        <begin position="69"/>
        <end position="130"/>
    </location>
</feature>
<evidence type="ECO:0000313" key="7">
    <source>
        <dbReference type="Proteomes" id="UP000886602"/>
    </source>
</evidence>
<dbReference type="Gene3D" id="1.25.40.10">
    <property type="entry name" value="Tetratricopeptide repeat domain"/>
    <property type="match status" value="1"/>
</dbReference>
<accession>A0A9D7II56</accession>
<dbReference type="InterPro" id="IPR014162">
    <property type="entry name" value="CpoB_C"/>
</dbReference>
<dbReference type="InterPro" id="IPR039565">
    <property type="entry name" value="BamD-like"/>
</dbReference>
<dbReference type="GO" id="GO:0030288">
    <property type="term" value="C:outer membrane-bounded periplasmic space"/>
    <property type="evidence" value="ECO:0007669"/>
    <property type="project" value="UniProtKB-UniRule"/>
</dbReference>
<evidence type="ECO:0000259" key="4">
    <source>
        <dbReference type="Pfam" id="PF13525"/>
    </source>
</evidence>
<feature type="domain" description="Outer membrane lipoprotein BamD-like" evidence="4">
    <location>
        <begin position="160"/>
        <end position="275"/>
    </location>
</feature>
<dbReference type="InterPro" id="IPR032519">
    <property type="entry name" value="YbgF_tri"/>
</dbReference>
<feature type="coiled-coil region" evidence="2">
    <location>
        <begin position="82"/>
        <end position="109"/>
    </location>
</feature>
<dbReference type="EMBL" id="JADJNC010000067">
    <property type="protein sequence ID" value="MBK7425494.1"/>
    <property type="molecule type" value="Genomic_DNA"/>
</dbReference>
<organism evidence="6 7">
    <name type="scientific">Candidatus Propionivibrio dominans</name>
    <dbReference type="NCBI Taxonomy" id="2954373"/>
    <lineage>
        <taxon>Bacteria</taxon>
        <taxon>Pseudomonadati</taxon>
        <taxon>Pseudomonadota</taxon>
        <taxon>Betaproteobacteria</taxon>
        <taxon>Rhodocyclales</taxon>
        <taxon>Rhodocyclaceae</taxon>
        <taxon>Propionivibrio</taxon>
    </lineage>
</organism>
<comment type="function">
    <text evidence="2">Mediates coordination of peptidoglycan synthesis and outer membrane constriction during cell division.</text>
</comment>
<comment type="caution">
    <text evidence="6">The sequence shown here is derived from an EMBL/GenBank/DDBJ whole genome shotgun (WGS) entry which is preliminary data.</text>
</comment>
<evidence type="ECO:0000259" key="5">
    <source>
        <dbReference type="Pfam" id="PF16331"/>
    </source>
</evidence>
<evidence type="ECO:0000256" key="1">
    <source>
        <dbReference type="ARBA" id="ARBA00022729"/>
    </source>
</evidence>
<feature type="region of interest" description="Disordered" evidence="3">
    <location>
        <begin position="126"/>
        <end position="153"/>
    </location>
</feature>
<keyword evidence="1 2" id="KW-0732">Signal</keyword>
<evidence type="ECO:0000256" key="3">
    <source>
        <dbReference type="SAM" id="MobiDB-lite"/>
    </source>
</evidence>
<dbReference type="Gene3D" id="1.20.5.110">
    <property type="match status" value="1"/>
</dbReference>
<comment type="similarity">
    <text evidence="2">Belongs to the CpoB family.</text>
</comment>
<dbReference type="SUPFAM" id="SSF48452">
    <property type="entry name" value="TPR-like"/>
    <property type="match status" value="1"/>
</dbReference>
<sequence>MPGHHLRFASGLESDFFSGRSKGLATSLLTLTLLLALFAAPRAQAGMFDDEEARRQIKDLSIKSNERLDTLSKAQFDLVNQIQALREENAKLRGQVETLNFELESAKKRQQDFYIDLDGRLRKLEPQSASAAESKPGDEAKPGAVPGKKVASDPAAEAREYEAALNLFKANKIKEAAGAFQAFVKEYPDSTLTPNAQYWLGNAHYSLRDCKKSIDAHKAVVNKWPQHPKAPDSMINIATCQQELGDAKGARSTLESVLSKYPDSPAAATAKQRLKK</sequence>
<dbReference type="InterPro" id="IPR011990">
    <property type="entry name" value="TPR-like_helical_dom_sf"/>
</dbReference>
<evidence type="ECO:0000313" key="6">
    <source>
        <dbReference type="EMBL" id="MBK7425494.1"/>
    </source>
</evidence>
<dbReference type="GO" id="GO:0043093">
    <property type="term" value="P:FtsZ-dependent cytokinesis"/>
    <property type="evidence" value="ECO:0007669"/>
    <property type="project" value="UniProtKB-UniRule"/>
</dbReference>
<dbReference type="InterPro" id="IPR034706">
    <property type="entry name" value="CpoB"/>
</dbReference>
<keyword evidence="2" id="KW-0132">Cell division</keyword>
<dbReference type="NCBIfam" id="TIGR02795">
    <property type="entry name" value="tol_pal_ybgF"/>
    <property type="match status" value="1"/>
</dbReference>
<dbReference type="Proteomes" id="UP000886602">
    <property type="component" value="Unassembled WGS sequence"/>
</dbReference>
<dbReference type="AlphaFoldDB" id="A0A9D7II56"/>
<comment type="subcellular location">
    <subcellularLocation>
        <location evidence="2">Periplasm</location>
    </subcellularLocation>
</comment>
<dbReference type="GO" id="GO:0070206">
    <property type="term" value="P:protein trimerization"/>
    <property type="evidence" value="ECO:0007669"/>
    <property type="project" value="InterPro"/>
</dbReference>
<dbReference type="Pfam" id="PF16331">
    <property type="entry name" value="TolA_bind_tri"/>
    <property type="match status" value="1"/>
</dbReference>